<dbReference type="PANTHER" id="PTHR42852:SF18">
    <property type="entry name" value="CHROMOSOME UNDETERMINED SCAFFOLD_47, WHOLE GENOME SHOTGUN SEQUENCE"/>
    <property type="match status" value="1"/>
</dbReference>
<dbReference type="InterPro" id="IPR017937">
    <property type="entry name" value="Thioredoxin_CS"/>
</dbReference>
<dbReference type="CDD" id="cd02966">
    <property type="entry name" value="TlpA_like_family"/>
    <property type="match status" value="1"/>
</dbReference>
<dbReference type="PANTHER" id="PTHR42852">
    <property type="entry name" value="THIOL:DISULFIDE INTERCHANGE PROTEIN DSBE"/>
    <property type="match status" value="1"/>
</dbReference>
<feature type="domain" description="Thioredoxin" evidence="2">
    <location>
        <begin position="52"/>
        <end position="193"/>
    </location>
</feature>
<proteinExistence type="predicted"/>
<evidence type="ECO:0000259" key="2">
    <source>
        <dbReference type="PROSITE" id="PS51352"/>
    </source>
</evidence>
<name>A0A3B0Z8D9_9ZZZZ</name>
<dbReference type="InterPro" id="IPR000866">
    <property type="entry name" value="AhpC/TSA"/>
</dbReference>
<dbReference type="InterPro" id="IPR013766">
    <property type="entry name" value="Thioredoxin_domain"/>
</dbReference>
<keyword evidence="1" id="KW-0472">Membrane</keyword>
<dbReference type="InterPro" id="IPR036249">
    <property type="entry name" value="Thioredoxin-like_sf"/>
</dbReference>
<dbReference type="InterPro" id="IPR050553">
    <property type="entry name" value="Thioredoxin_ResA/DsbE_sf"/>
</dbReference>
<dbReference type="GO" id="GO:0016491">
    <property type="term" value="F:oxidoreductase activity"/>
    <property type="evidence" value="ECO:0007669"/>
    <property type="project" value="InterPro"/>
</dbReference>
<organism evidence="3">
    <name type="scientific">hydrothermal vent metagenome</name>
    <dbReference type="NCBI Taxonomy" id="652676"/>
    <lineage>
        <taxon>unclassified sequences</taxon>
        <taxon>metagenomes</taxon>
        <taxon>ecological metagenomes</taxon>
    </lineage>
</organism>
<keyword evidence="1" id="KW-1133">Transmembrane helix</keyword>
<dbReference type="EMBL" id="UOFL01000116">
    <property type="protein sequence ID" value="VAW76956.1"/>
    <property type="molecule type" value="Genomic_DNA"/>
</dbReference>
<dbReference type="PROSITE" id="PS00194">
    <property type="entry name" value="THIOREDOXIN_1"/>
    <property type="match status" value="1"/>
</dbReference>
<keyword evidence="1" id="KW-0812">Transmembrane</keyword>
<protein>
    <recommendedName>
        <fullName evidence="2">Thioredoxin domain-containing protein</fullName>
    </recommendedName>
</protein>
<dbReference type="PROSITE" id="PS51352">
    <property type="entry name" value="THIOREDOXIN_2"/>
    <property type="match status" value="1"/>
</dbReference>
<feature type="transmembrane region" description="Helical" evidence="1">
    <location>
        <begin position="6"/>
        <end position="23"/>
    </location>
</feature>
<dbReference type="Gene3D" id="3.40.30.10">
    <property type="entry name" value="Glutaredoxin"/>
    <property type="match status" value="1"/>
</dbReference>
<sequence>MNIRVISIAILAGIAGSVVYWSIKEKPQSKPVSVISVEAKPDQYFSYREINKGENPLRPIFSMPDRYNKIRNITEWDGKVILLNFWATWCPPCRKEMPAFIQLQKKYASQGFQVIGVALDKMSKVNIFADKIGVNYPLLVGALNAAEISRAYGNAGGQLPYTVFINRQGKLVAAKLGEISKQQAEKIIKQLLKVK</sequence>
<gene>
    <name evidence="3" type="ORF">MNBD_GAMMA12-1100</name>
</gene>
<dbReference type="Pfam" id="PF00578">
    <property type="entry name" value="AhpC-TSA"/>
    <property type="match status" value="1"/>
</dbReference>
<evidence type="ECO:0000256" key="1">
    <source>
        <dbReference type="SAM" id="Phobius"/>
    </source>
</evidence>
<reference evidence="3" key="1">
    <citation type="submission" date="2018-06" db="EMBL/GenBank/DDBJ databases">
        <authorList>
            <person name="Zhirakovskaya E."/>
        </authorList>
    </citation>
    <scope>NUCLEOTIDE SEQUENCE</scope>
</reference>
<dbReference type="AlphaFoldDB" id="A0A3B0Z8D9"/>
<dbReference type="SUPFAM" id="SSF52833">
    <property type="entry name" value="Thioredoxin-like"/>
    <property type="match status" value="1"/>
</dbReference>
<evidence type="ECO:0000313" key="3">
    <source>
        <dbReference type="EMBL" id="VAW76956.1"/>
    </source>
</evidence>
<accession>A0A3B0Z8D9</accession>
<dbReference type="GO" id="GO:0016209">
    <property type="term" value="F:antioxidant activity"/>
    <property type="evidence" value="ECO:0007669"/>
    <property type="project" value="InterPro"/>
</dbReference>